<dbReference type="RefSeq" id="WP_202858895.1">
    <property type="nucleotide sequence ID" value="NZ_JAEUGD010000066.1"/>
</dbReference>
<dbReference type="AlphaFoldDB" id="A0A937G2P7"/>
<gene>
    <name evidence="1" type="ORF">JMN32_23860</name>
</gene>
<evidence type="ECO:0000313" key="1">
    <source>
        <dbReference type="EMBL" id="MBL6449368.1"/>
    </source>
</evidence>
<evidence type="ECO:0000313" key="2">
    <source>
        <dbReference type="Proteomes" id="UP000614216"/>
    </source>
</evidence>
<name>A0A937G2P7_9BACT</name>
<organism evidence="1 2">
    <name type="scientific">Fulvivirga marina</name>
    <dbReference type="NCBI Taxonomy" id="2494733"/>
    <lineage>
        <taxon>Bacteria</taxon>
        <taxon>Pseudomonadati</taxon>
        <taxon>Bacteroidota</taxon>
        <taxon>Cytophagia</taxon>
        <taxon>Cytophagales</taxon>
        <taxon>Fulvivirgaceae</taxon>
        <taxon>Fulvivirga</taxon>
    </lineage>
</organism>
<dbReference type="SUPFAM" id="SSF63829">
    <property type="entry name" value="Calcium-dependent phosphotriesterase"/>
    <property type="match status" value="1"/>
</dbReference>
<protein>
    <submittedName>
        <fullName evidence="1">Uncharacterized protein</fullName>
    </submittedName>
</protein>
<proteinExistence type="predicted"/>
<dbReference type="EMBL" id="JAEUGD010000066">
    <property type="protein sequence ID" value="MBL6449368.1"/>
    <property type="molecule type" value="Genomic_DNA"/>
</dbReference>
<keyword evidence="2" id="KW-1185">Reference proteome</keyword>
<dbReference type="Proteomes" id="UP000614216">
    <property type="component" value="Unassembled WGS sequence"/>
</dbReference>
<comment type="caution">
    <text evidence="1">The sequence shown here is derived from an EMBL/GenBank/DDBJ whole genome shotgun (WGS) entry which is preliminary data.</text>
</comment>
<sequence>MSKQSTILSLTAANSVRTINPEGVGKEMEENVWDVSISANGTMWAVTLDPLATEQEAGGGGVVKYKEPKGKKWITLESGGATKIDGGPSGSKAYIINNKGEVWQLEIKKEPKQLAGEGFAREISSGADGTVWVISNEPVHGGGLVQYLDGDHWIKVPGEIGGSKITGTPDGKALIVNVNGMIATVTKDGGFEQMTGDGFAKEVSVAPDGSIWIVSNEPSEDGGNKVSYQPAGGGAWQDVEGGAVILDAGFAL</sequence>
<reference evidence="1" key="1">
    <citation type="submission" date="2021-01" db="EMBL/GenBank/DDBJ databases">
        <title>Fulvivirga kasyanovii gen. nov., sp nov., a novel member of the phylum Bacteroidetes isolated from seawater in a mussel farm.</title>
        <authorList>
            <person name="Zhao L.-H."/>
            <person name="Wang Z.-J."/>
        </authorList>
    </citation>
    <scope>NUCLEOTIDE SEQUENCE</scope>
    <source>
        <strain evidence="1">29W222</strain>
    </source>
</reference>
<accession>A0A937G2P7</accession>